<evidence type="ECO:0008006" key="3">
    <source>
        <dbReference type="Google" id="ProtNLM"/>
    </source>
</evidence>
<sequence length="63" mass="6899">MTVDRARLVRRPITPADAPALAELLNAIEVVDVFGEYYSTEDAADQINAPLLDLADSWGPRNT</sequence>
<keyword evidence="2" id="KW-1185">Reference proteome</keyword>
<accession>A0A7H0I1S5</accession>
<dbReference type="Proteomes" id="UP000516230">
    <property type="component" value="Chromosome"/>
</dbReference>
<evidence type="ECO:0000313" key="1">
    <source>
        <dbReference type="EMBL" id="QNP66741.1"/>
    </source>
</evidence>
<gene>
    <name evidence="1" type="ORF">IAG43_30010</name>
</gene>
<dbReference type="KEGG" id="sgj:IAG43_30010"/>
<protein>
    <recommendedName>
        <fullName evidence="3">GNAT family N-acetyltransferase</fullName>
    </recommendedName>
</protein>
<organism evidence="1 2">
    <name type="scientific">Streptomyces genisteinicus</name>
    <dbReference type="NCBI Taxonomy" id="2768068"/>
    <lineage>
        <taxon>Bacteria</taxon>
        <taxon>Bacillati</taxon>
        <taxon>Actinomycetota</taxon>
        <taxon>Actinomycetes</taxon>
        <taxon>Kitasatosporales</taxon>
        <taxon>Streptomycetaceae</taxon>
        <taxon>Streptomyces</taxon>
    </lineage>
</organism>
<dbReference type="RefSeq" id="WP_187743797.1">
    <property type="nucleotide sequence ID" value="NZ_CP060825.1"/>
</dbReference>
<dbReference type="InterPro" id="IPR016181">
    <property type="entry name" value="Acyl_CoA_acyltransferase"/>
</dbReference>
<reference evidence="1 2" key="1">
    <citation type="submission" date="2020-08" db="EMBL/GenBank/DDBJ databases">
        <title>A novel species.</title>
        <authorList>
            <person name="Gao J."/>
        </authorList>
    </citation>
    <scope>NUCLEOTIDE SEQUENCE [LARGE SCALE GENOMIC DNA]</scope>
    <source>
        <strain evidence="1 2">CRPJ-33</strain>
    </source>
</reference>
<name>A0A7H0I1S5_9ACTN</name>
<dbReference type="SUPFAM" id="SSF55729">
    <property type="entry name" value="Acyl-CoA N-acyltransferases (Nat)"/>
    <property type="match status" value="1"/>
</dbReference>
<evidence type="ECO:0000313" key="2">
    <source>
        <dbReference type="Proteomes" id="UP000516230"/>
    </source>
</evidence>
<dbReference type="EMBL" id="CP060825">
    <property type="protein sequence ID" value="QNP66741.1"/>
    <property type="molecule type" value="Genomic_DNA"/>
</dbReference>
<dbReference type="Gene3D" id="3.40.630.30">
    <property type="match status" value="1"/>
</dbReference>
<proteinExistence type="predicted"/>
<dbReference type="AlphaFoldDB" id="A0A7H0I1S5"/>